<keyword evidence="7" id="KW-0963">Cytoplasm</keyword>
<dbReference type="Pfam" id="PF01336">
    <property type="entry name" value="tRNA_anti-codon"/>
    <property type="match status" value="1"/>
</dbReference>
<evidence type="ECO:0000313" key="9">
    <source>
        <dbReference type="EMBL" id="MCW1884763.1"/>
    </source>
</evidence>
<comment type="catalytic activity">
    <reaction evidence="7">
        <text>tRNA(Asn) + L-asparagine + ATP = L-asparaginyl-tRNA(Asn) + AMP + diphosphate + H(+)</text>
        <dbReference type="Rhea" id="RHEA:11180"/>
        <dbReference type="Rhea" id="RHEA-COMP:9659"/>
        <dbReference type="Rhea" id="RHEA-COMP:9674"/>
        <dbReference type="ChEBI" id="CHEBI:15378"/>
        <dbReference type="ChEBI" id="CHEBI:30616"/>
        <dbReference type="ChEBI" id="CHEBI:33019"/>
        <dbReference type="ChEBI" id="CHEBI:58048"/>
        <dbReference type="ChEBI" id="CHEBI:78442"/>
        <dbReference type="ChEBI" id="CHEBI:78515"/>
        <dbReference type="ChEBI" id="CHEBI:456215"/>
        <dbReference type="EC" id="6.1.1.22"/>
    </reaction>
</comment>
<organism evidence="9 10">
    <name type="scientific">Luteolibacter flavescens</name>
    <dbReference type="NCBI Taxonomy" id="1859460"/>
    <lineage>
        <taxon>Bacteria</taxon>
        <taxon>Pseudomonadati</taxon>
        <taxon>Verrucomicrobiota</taxon>
        <taxon>Verrucomicrobiia</taxon>
        <taxon>Verrucomicrobiales</taxon>
        <taxon>Verrucomicrobiaceae</taxon>
        <taxon>Luteolibacter</taxon>
    </lineage>
</organism>
<dbReference type="EMBL" id="JAPDDS010000004">
    <property type="protein sequence ID" value="MCW1884763.1"/>
    <property type="molecule type" value="Genomic_DNA"/>
</dbReference>
<dbReference type="NCBIfam" id="NF003037">
    <property type="entry name" value="PRK03932.1"/>
    <property type="match status" value="1"/>
</dbReference>
<dbReference type="PANTHER" id="PTHR22594:SF34">
    <property type="entry name" value="ASPARAGINE--TRNA LIGASE, MITOCHONDRIAL-RELATED"/>
    <property type="match status" value="1"/>
</dbReference>
<dbReference type="InterPro" id="IPR004522">
    <property type="entry name" value="Asn-tRNA-ligase"/>
</dbReference>
<dbReference type="InterPro" id="IPR002312">
    <property type="entry name" value="Asp/Asn-tRNA-synth_IIb"/>
</dbReference>
<comment type="caution">
    <text evidence="9">The sequence shown here is derived from an EMBL/GenBank/DDBJ whole genome shotgun (WGS) entry which is preliminary data.</text>
</comment>
<keyword evidence="5 7" id="KW-0648">Protein biosynthesis</keyword>
<dbReference type="InterPro" id="IPR004365">
    <property type="entry name" value="NA-bd_OB_tRNA"/>
</dbReference>
<comment type="similarity">
    <text evidence="1 7">Belongs to the class-II aminoacyl-tRNA synthetase family.</text>
</comment>
<evidence type="ECO:0000313" key="10">
    <source>
        <dbReference type="Proteomes" id="UP001207930"/>
    </source>
</evidence>
<feature type="domain" description="Aminoacyl-transfer RNA synthetases class-II family profile" evidence="8">
    <location>
        <begin position="127"/>
        <end position="445"/>
    </location>
</feature>
<dbReference type="CDD" id="cd04318">
    <property type="entry name" value="EcAsnRS_like_N"/>
    <property type="match status" value="1"/>
</dbReference>
<dbReference type="SUPFAM" id="SSF55681">
    <property type="entry name" value="Class II aaRS and biotin synthetases"/>
    <property type="match status" value="1"/>
</dbReference>
<dbReference type="InterPro" id="IPR004364">
    <property type="entry name" value="Aa-tRNA-synt_II"/>
</dbReference>
<reference evidence="9 10" key="1">
    <citation type="submission" date="2022-10" db="EMBL/GenBank/DDBJ databases">
        <title>Luteolibacter flavescens strain MCCC 1K03193, whole genome shotgun sequencing project.</title>
        <authorList>
            <person name="Zhao G."/>
            <person name="Shen L."/>
        </authorList>
    </citation>
    <scope>NUCLEOTIDE SEQUENCE [LARGE SCALE GENOMIC DNA]</scope>
    <source>
        <strain evidence="9 10">MCCC 1K03193</strain>
    </source>
</reference>
<keyword evidence="4 7" id="KW-0067">ATP-binding</keyword>
<dbReference type="InterPro" id="IPR045864">
    <property type="entry name" value="aa-tRNA-synth_II/BPL/LPL"/>
</dbReference>
<proteinExistence type="inferred from homology"/>
<gene>
    <name evidence="7 9" type="primary">asnS</name>
    <name evidence="9" type="ORF">OKA04_08485</name>
</gene>
<keyword evidence="10" id="KW-1185">Reference proteome</keyword>
<dbReference type="InterPro" id="IPR012340">
    <property type="entry name" value="NA-bd_OB-fold"/>
</dbReference>
<accession>A0ABT3FMH4</accession>
<keyword evidence="6 7" id="KW-0030">Aminoacyl-tRNA synthetase</keyword>
<dbReference type="NCBIfam" id="TIGR00457">
    <property type="entry name" value="asnS"/>
    <property type="match status" value="1"/>
</dbReference>
<dbReference type="GO" id="GO:0004816">
    <property type="term" value="F:asparagine-tRNA ligase activity"/>
    <property type="evidence" value="ECO:0007669"/>
    <property type="project" value="UniProtKB-EC"/>
</dbReference>
<name>A0ABT3FMH4_9BACT</name>
<evidence type="ECO:0000256" key="2">
    <source>
        <dbReference type="ARBA" id="ARBA00022598"/>
    </source>
</evidence>
<dbReference type="SUPFAM" id="SSF50249">
    <property type="entry name" value="Nucleic acid-binding proteins"/>
    <property type="match status" value="1"/>
</dbReference>
<dbReference type="CDD" id="cd00776">
    <property type="entry name" value="AsxRS_core"/>
    <property type="match status" value="1"/>
</dbReference>
<evidence type="ECO:0000256" key="3">
    <source>
        <dbReference type="ARBA" id="ARBA00022741"/>
    </source>
</evidence>
<dbReference type="HAMAP" id="MF_00534">
    <property type="entry name" value="Asn_tRNA_synth"/>
    <property type="match status" value="1"/>
</dbReference>
<dbReference type="Proteomes" id="UP001207930">
    <property type="component" value="Unassembled WGS sequence"/>
</dbReference>
<sequence length="455" mass="51168">MRTLVRDLLRSTAPSDSIHAAGWVRTRRDSKAFSFLEINDGSCAGNLQVIADVGISGSELLAKMSTGASVAVEGKLVASQGGNQAWEVQATSIRLLGEAPDDFPLQKKGHSQEFLRSIAHLRPRTNLYGAMFRIRSRMSQAVHRFFQERSFYYVHTPIITASDCEGAGEMFRVTTLDPIGGAKQKIEDDFFGKAAHLTVSGQLEGELFATALGNIYTFGPTFRAENSNTSRHAAEFWMIEPEMAFCDLQGDMDLAEAMVKYLVREALDGQDGDLAIFEKFVDKGLRERLEFVAENPFERVSYTEAVEILLKSGKTFEYPVEYGLNLQSEHERWLTEEFFKKPTTVFNYPKEIKPFYMRLNDDDKTVTAMDLLVPGIGEIVGGSQREERLDVLLGNMERHGLSVDDYSWYVDTRKYGTVPHAGFGMGFERMLMFVTGMQNIRDVIPFARTPGHCEF</sequence>
<keyword evidence="2 7" id="KW-0436">Ligase</keyword>
<evidence type="ECO:0000256" key="7">
    <source>
        <dbReference type="HAMAP-Rule" id="MF_00534"/>
    </source>
</evidence>
<keyword evidence="3 7" id="KW-0547">Nucleotide-binding</keyword>
<evidence type="ECO:0000256" key="1">
    <source>
        <dbReference type="ARBA" id="ARBA00008226"/>
    </source>
</evidence>
<dbReference type="RefSeq" id="WP_264500722.1">
    <property type="nucleotide sequence ID" value="NZ_JAPDDS010000004.1"/>
</dbReference>
<evidence type="ECO:0000256" key="4">
    <source>
        <dbReference type="ARBA" id="ARBA00022840"/>
    </source>
</evidence>
<dbReference type="InterPro" id="IPR006195">
    <property type="entry name" value="aa-tRNA-synth_II"/>
</dbReference>
<protein>
    <recommendedName>
        <fullName evidence="7">Asparagine--tRNA ligase</fullName>
        <ecNumber evidence="7">6.1.1.22</ecNumber>
    </recommendedName>
    <alternativeName>
        <fullName evidence="7">Asparaginyl-tRNA synthetase</fullName>
        <shortName evidence="7">AsnRS</shortName>
    </alternativeName>
</protein>
<dbReference type="PRINTS" id="PR01042">
    <property type="entry name" value="TRNASYNTHASP"/>
</dbReference>
<dbReference type="Gene3D" id="3.30.930.10">
    <property type="entry name" value="Bira Bifunctional Protein, Domain 2"/>
    <property type="match status" value="1"/>
</dbReference>
<evidence type="ECO:0000256" key="5">
    <source>
        <dbReference type="ARBA" id="ARBA00022917"/>
    </source>
</evidence>
<comment type="subcellular location">
    <subcellularLocation>
        <location evidence="7">Cytoplasm</location>
    </subcellularLocation>
</comment>
<dbReference type="Pfam" id="PF00152">
    <property type="entry name" value="tRNA-synt_2"/>
    <property type="match status" value="1"/>
</dbReference>
<dbReference type="PANTHER" id="PTHR22594">
    <property type="entry name" value="ASPARTYL/LYSYL-TRNA SYNTHETASE"/>
    <property type="match status" value="1"/>
</dbReference>
<dbReference type="EC" id="6.1.1.22" evidence="7"/>
<comment type="subunit">
    <text evidence="7">Homodimer.</text>
</comment>
<evidence type="ECO:0000256" key="6">
    <source>
        <dbReference type="ARBA" id="ARBA00023146"/>
    </source>
</evidence>
<evidence type="ECO:0000259" key="8">
    <source>
        <dbReference type="PROSITE" id="PS50862"/>
    </source>
</evidence>
<dbReference type="Gene3D" id="2.40.50.140">
    <property type="entry name" value="Nucleic acid-binding proteins"/>
    <property type="match status" value="1"/>
</dbReference>
<dbReference type="PROSITE" id="PS50862">
    <property type="entry name" value="AA_TRNA_LIGASE_II"/>
    <property type="match status" value="1"/>
</dbReference>